<dbReference type="Gene3D" id="3.40.50.2000">
    <property type="entry name" value="Glycogen Phosphorylase B"/>
    <property type="match status" value="2"/>
</dbReference>
<dbReference type="PANTHER" id="PTHR46401">
    <property type="entry name" value="GLYCOSYLTRANSFERASE WBBK-RELATED"/>
    <property type="match status" value="1"/>
</dbReference>
<sequence length="343" mass="40522">MKAGNNIEHEVIVLVHSKSLVTEFINNFEIREYPLVKTSWIRRVKFEYFTSKKLSKQIKPDLWFSLHDMTPNVDCKTQVVYCHNPSPFYKLTFKEKLLDIKFALFNAFYKYLYQINIKRNRFVIVQQNWLRDEFIKLFGVNTIVAYPLINNDFSFSKEVIENDVSKFSIFYPSFPRIFKNFEVLLEAGKILSTYRNDFEIIVTIRGDENKYAISLFERYKQYDCIKFVGKLTRNQVYNYYNEVACLAFPSKLETWGLPISEFKQFNKPILAANLPYAKETVGEYGCVKFFDSTNAYELAEYLSKLIDGNLEFDRYKTLVPAAPFASNWAQLFDIILQQKDINT</sequence>
<dbReference type="RefSeq" id="WP_377187402.1">
    <property type="nucleotide sequence ID" value="NZ_JBHUPD010000003.1"/>
</dbReference>
<organism evidence="3 4">
    <name type="scientific">Mucilaginibacter ximonensis</name>
    <dbReference type="NCBI Taxonomy" id="538021"/>
    <lineage>
        <taxon>Bacteria</taxon>
        <taxon>Pseudomonadati</taxon>
        <taxon>Bacteroidota</taxon>
        <taxon>Sphingobacteriia</taxon>
        <taxon>Sphingobacteriales</taxon>
        <taxon>Sphingobacteriaceae</taxon>
        <taxon>Mucilaginibacter</taxon>
    </lineage>
</organism>
<accession>A0ABW5YEY1</accession>
<dbReference type="EMBL" id="JBHUPD010000003">
    <property type="protein sequence ID" value="MFD2873855.1"/>
    <property type="molecule type" value="Genomic_DNA"/>
</dbReference>
<keyword evidence="3" id="KW-0328">Glycosyltransferase</keyword>
<reference evidence="4" key="1">
    <citation type="journal article" date="2019" name="Int. J. Syst. Evol. Microbiol.">
        <title>The Global Catalogue of Microorganisms (GCM) 10K type strain sequencing project: providing services to taxonomists for standard genome sequencing and annotation.</title>
        <authorList>
            <consortium name="The Broad Institute Genomics Platform"/>
            <consortium name="The Broad Institute Genome Sequencing Center for Infectious Disease"/>
            <person name="Wu L."/>
            <person name="Ma J."/>
        </authorList>
    </citation>
    <scope>NUCLEOTIDE SEQUENCE [LARGE SCALE GENOMIC DNA]</scope>
    <source>
        <strain evidence="4">KCTC 22437</strain>
    </source>
</reference>
<proteinExistence type="predicted"/>
<dbReference type="Proteomes" id="UP001597557">
    <property type="component" value="Unassembled WGS sequence"/>
</dbReference>
<keyword evidence="4" id="KW-1185">Reference proteome</keyword>
<protein>
    <submittedName>
        <fullName evidence="3">Glycosyltransferase</fullName>
        <ecNumber evidence="3">2.4.-.-</ecNumber>
    </submittedName>
</protein>
<feature type="domain" description="Glycosyl transferase family 1" evidence="2">
    <location>
        <begin position="162"/>
        <end position="309"/>
    </location>
</feature>
<dbReference type="EC" id="2.4.-.-" evidence="3"/>
<evidence type="ECO:0000313" key="3">
    <source>
        <dbReference type="EMBL" id="MFD2873855.1"/>
    </source>
</evidence>
<dbReference type="GO" id="GO:0016757">
    <property type="term" value="F:glycosyltransferase activity"/>
    <property type="evidence" value="ECO:0007669"/>
    <property type="project" value="UniProtKB-KW"/>
</dbReference>
<name>A0ABW5YEY1_9SPHI</name>
<evidence type="ECO:0000259" key="2">
    <source>
        <dbReference type="Pfam" id="PF00534"/>
    </source>
</evidence>
<evidence type="ECO:0000313" key="4">
    <source>
        <dbReference type="Proteomes" id="UP001597557"/>
    </source>
</evidence>
<keyword evidence="1 3" id="KW-0808">Transferase</keyword>
<gene>
    <name evidence="3" type="ORF">ACFS5N_15345</name>
</gene>
<evidence type="ECO:0000256" key="1">
    <source>
        <dbReference type="ARBA" id="ARBA00022679"/>
    </source>
</evidence>
<dbReference type="SUPFAM" id="SSF53756">
    <property type="entry name" value="UDP-Glycosyltransferase/glycogen phosphorylase"/>
    <property type="match status" value="1"/>
</dbReference>
<dbReference type="Pfam" id="PF00534">
    <property type="entry name" value="Glycos_transf_1"/>
    <property type="match status" value="1"/>
</dbReference>
<dbReference type="PANTHER" id="PTHR46401:SF2">
    <property type="entry name" value="GLYCOSYLTRANSFERASE WBBK-RELATED"/>
    <property type="match status" value="1"/>
</dbReference>
<comment type="caution">
    <text evidence="3">The sequence shown here is derived from an EMBL/GenBank/DDBJ whole genome shotgun (WGS) entry which is preliminary data.</text>
</comment>
<dbReference type="InterPro" id="IPR001296">
    <property type="entry name" value="Glyco_trans_1"/>
</dbReference>